<dbReference type="OrthoDB" id="6155266at2759"/>
<evidence type="ECO:0000313" key="3">
    <source>
        <dbReference type="Proteomes" id="UP000596742"/>
    </source>
</evidence>
<sequence>MKKTDTREHGKRSLREAIGKEMYVQETGNFDKLDSFTHTAVEPNITARPQSVINQFKPKTCIYCKQPHSFLECTNVVDREKRFSIIKQKNVCYNCFRSHKVSECRSRFRCRKCDNKPNTSLCDSNKNQEKESVRTAKPLPQNTIHRYTIARHIMLLKFAYLSGLRLAHPVSDMDKFRISFLIGSDYYWDIVEDTVIRGPGPTAVESKLGYLLSGPMKASAGPTSSSFMLQQKQKKLT</sequence>
<feature type="region of interest" description="Disordered" evidence="1">
    <location>
        <begin position="218"/>
        <end position="237"/>
    </location>
</feature>
<protein>
    <recommendedName>
        <fullName evidence="4">Peptidase aspartic putative domain-containing protein</fullName>
    </recommendedName>
</protein>
<reference evidence="2" key="1">
    <citation type="submission" date="2018-11" db="EMBL/GenBank/DDBJ databases">
        <authorList>
            <person name="Alioto T."/>
            <person name="Alioto T."/>
        </authorList>
    </citation>
    <scope>NUCLEOTIDE SEQUENCE</scope>
</reference>
<proteinExistence type="predicted"/>
<dbReference type="PANTHER" id="PTHR47331">
    <property type="entry name" value="PHD-TYPE DOMAIN-CONTAINING PROTEIN"/>
    <property type="match status" value="1"/>
</dbReference>
<keyword evidence="3" id="KW-1185">Reference proteome</keyword>
<dbReference type="Proteomes" id="UP000596742">
    <property type="component" value="Unassembled WGS sequence"/>
</dbReference>
<gene>
    <name evidence="2" type="ORF">MGAL_10B091438</name>
</gene>
<organism evidence="2 3">
    <name type="scientific">Mytilus galloprovincialis</name>
    <name type="common">Mediterranean mussel</name>
    <dbReference type="NCBI Taxonomy" id="29158"/>
    <lineage>
        <taxon>Eukaryota</taxon>
        <taxon>Metazoa</taxon>
        <taxon>Spiralia</taxon>
        <taxon>Lophotrochozoa</taxon>
        <taxon>Mollusca</taxon>
        <taxon>Bivalvia</taxon>
        <taxon>Autobranchia</taxon>
        <taxon>Pteriomorphia</taxon>
        <taxon>Mytilida</taxon>
        <taxon>Mytiloidea</taxon>
        <taxon>Mytilidae</taxon>
        <taxon>Mytilinae</taxon>
        <taxon>Mytilus</taxon>
    </lineage>
</organism>
<evidence type="ECO:0000313" key="2">
    <source>
        <dbReference type="EMBL" id="VDI48275.1"/>
    </source>
</evidence>
<name>A0A8B6FI77_MYTGA</name>
<evidence type="ECO:0000256" key="1">
    <source>
        <dbReference type="SAM" id="MobiDB-lite"/>
    </source>
</evidence>
<comment type="caution">
    <text evidence="2">The sequence shown here is derived from an EMBL/GenBank/DDBJ whole genome shotgun (WGS) entry which is preliminary data.</text>
</comment>
<feature type="compositionally biased region" description="Polar residues" evidence="1">
    <location>
        <begin position="221"/>
        <end position="231"/>
    </location>
</feature>
<evidence type="ECO:0008006" key="4">
    <source>
        <dbReference type="Google" id="ProtNLM"/>
    </source>
</evidence>
<dbReference type="AlphaFoldDB" id="A0A8B6FI77"/>
<dbReference type="EMBL" id="UYJE01006707">
    <property type="protein sequence ID" value="VDI48275.1"/>
    <property type="molecule type" value="Genomic_DNA"/>
</dbReference>
<accession>A0A8B6FI77</accession>